<proteinExistence type="predicted"/>
<dbReference type="AlphaFoldDB" id="A0A161WXM4"/>
<accession>A0A161WXM4</accession>
<dbReference type="EMBL" id="LNRQ01000003">
    <property type="protein sequence ID" value="KZN03465.1"/>
    <property type="molecule type" value="Genomic_DNA"/>
</dbReference>
<protein>
    <submittedName>
        <fullName evidence="1">Uncharacterized protein</fullName>
    </submittedName>
</protein>
<gene>
    <name evidence="1" type="ORF">DCAR_012221</name>
</gene>
<sequence>MNHSSSSPLVLDATGDTIFDELAPLSSVQVPLSSSHNLATLESDYDALESVDPAILEMSRRTPAKVGSSTPTAGMSRDLIKLFRAKPAFNYRSIIEEDSAELLEKLENGCDLASGYEYHLPRGGDRLWHMPRGGDRLSS</sequence>
<dbReference type="Gramene" id="KZN03465">
    <property type="protein sequence ID" value="KZN03465"/>
    <property type="gene ID" value="DCAR_012221"/>
</dbReference>
<name>A0A161WXM4_DAUCS</name>
<evidence type="ECO:0000313" key="1">
    <source>
        <dbReference type="EMBL" id="KZN03465.1"/>
    </source>
</evidence>
<reference evidence="1" key="1">
    <citation type="journal article" date="2016" name="Nat. Genet.">
        <title>A high-quality carrot genome assembly provides new insights into carotenoid accumulation and asterid genome evolution.</title>
        <authorList>
            <person name="Iorizzo M."/>
            <person name="Ellison S."/>
            <person name="Senalik D."/>
            <person name="Zeng P."/>
            <person name="Satapoomin P."/>
            <person name="Huang J."/>
            <person name="Bowman M."/>
            <person name="Iovene M."/>
            <person name="Sanseverino W."/>
            <person name="Cavagnaro P."/>
            <person name="Yildiz M."/>
            <person name="Macko-Podgorni A."/>
            <person name="Moranska E."/>
            <person name="Grzebelus E."/>
            <person name="Grzebelus D."/>
            <person name="Ashrafi H."/>
            <person name="Zheng Z."/>
            <person name="Cheng S."/>
            <person name="Spooner D."/>
            <person name="Van Deynze A."/>
            <person name="Simon P."/>
        </authorList>
    </citation>
    <scope>NUCLEOTIDE SEQUENCE [LARGE SCALE GENOMIC DNA]</scope>
    <source>
        <tissue evidence="1">Leaf</tissue>
    </source>
</reference>
<comment type="caution">
    <text evidence="1">The sequence shown here is derived from an EMBL/GenBank/DDBJ whole genome shotgun (WGS) entry which is preliminary data.</text>
</comment>
<organism evidence="1">
    <name type="scientific">Daucus carota subsp. sativus</name>
    <name type="common">Carrot</name>
    <dbReference type="NCBI Taxonomy" id="79200"/>
    <lineage>
        <taxon>Eukaryota</taxon>
        <taxon>Viridiplantae</taxon>
        <taxon>Streptophyta</taxon>
        <taxon>Embryophyta</taxon>
        <taxon>Tracheophyta</taxon>
        <taxon>Spermatophyta</taxon>
        <taxon>Magnoliopsida</taxon>
        <taxon>eudicotyledons</taxon>
        <taxon>Gunneridae</taxon>
        <taxon>Pentapetalae</taxon>
        <taxon>asterids</taxon>
        <taxon>campanulids</taxon>
        <taxon>Apiales</taxon>
        <taxon>Apiaceae</taxon>
        <taxon>Apioideae</taxon>
        <taxon>Scandiceae</taxon>
        <taxon>Daucinae</taxon>
        <taxon>Daucus</taxon>
        <taxon>Daucus sect. Daucus</taxon>
    </lineage>
</organism>